<keyword evidence="2" id="KW-1185">Reference proteome</keyword>
<name>A0A4U0NR99_9ACTN</name>
<gene>
    <name evidence="1" type="ORF">FCH28_06560</name>
</gene>
<dbReference type="Pfam" id="PF18844">
    <property type="entry name" value="baeRF_family2"/>
    <property type="match status" value="1"/>
</dbReference>
<proteinExistence type="predicted"/>
<evidence type="ECO:0000313" key="1">
    <source>
        <dbReference type="EMBL" id="TJZ57121.1"/>
    </source>
</evidence>
<dbReference type="AlphaFoldDB" id="A0A4U0NR99"/>
<dbReference type="Proteomes" id="UP000308697">
    <property type="component" value="Unassembled WGS sequence"/>
</dbReference>
<accession>A0A4U0NR99</accession>
<organism evidence="1 2">
    <name type="scientific">Streptomyces piniterrae</name>
    <dbReference type="NCBI Taxonomy" id="2571125"/>
    <lineage>
        <taxon>Bacteria</taxon>
        <taxon>Bacillati</taxon>
        <taxon>Actinomycetota</taxon>
        <taxon>Actinomycetes</taxon>
        <taxon>Kitasatosporales</taxon>
        <taxon>Streptomycetaceae</taxon>
        <taxon>Streptomyces</taxon>
    </lineage>
</organism>
<dbReference type="RefSeq" id="WP_136738741.1">
    <property type="nucleotide sequence ID" value="NZ_SUMB01000002.1"/>
</dbReference>
<protein>
    <recommendedName>
        <fullName evidence="3">Peptide chain release factor 1</fullName>
    </recommendedName>
</protein>
<dbReference type="InterPro" id="IPR040701">
    <property type="entry name" value="Bact_RF_family2"/>
</dbReference>
<evidence type="ECO:0008006" key="3">
    <source>
        <dbReference type="Google" id="ProtNLM"/>
    </source>
</evidence>
<dbReference type="EMBL" id="SUMB01000002">
    <property type="protein sequence ID" value="TJZ57121.1"/>
    <property type="molecule type" value="Genomic_DNA"/>
</dbReference>
<sequence length="382" mass="41046">MELGFLKPLFDHLGPWASVYIDTTRATEDAQRQQKLRERSVASQLIDGGADPYTCRAVADRLAHEPTSGAPPGRAVFAAGAEVVLDIPLSVPPVRTEATWSLLPHIAPLPWLIGEEPACLVAYIDRTGADIELREAQRSKAVATANGKEWRGRGHRSIPADRYEWHYRNKVENTWNETADIIADELARQWPESGAQLLVLTGDSRERRAVYNRLPEQLRAAAVEAENGSRSPGASKSVLDRQIAQACEEYARARLDEALNRFRAERGRPGEHGPLGVDSSPGGAAEGVPAVVDAARSHQVDTLFLGQDASDGGRDVWIGPGVDQVAVQRGQARALGVSKPQRARADDALLRSAAAADAEVLLVPAGMQGPAGGLGAVLRWGG</sequence>
<evidence type="ECO:0000313" key="2">
    <source>
        <dbReference type="Proteomes" id="UP000308697"/>
    </source>
</evidence>
<dbReference type="OrthoDB" id="5179393at2"/>
<comment type="caution">
    <text evidence="1">The sequence shown here is derived from an EMBL/GenBank/DDBJ whole genome shotgun (WGS) entry which is preliminary data.</text>
</comment>
<reference evidence="1 2" key="1">
    <citation type="submission" date="2019-04" db="EMBL/GenBank/DDBJ databases">
        <title>Streptomyces piniterrae sp. nov., a heliquinomycin-producing actinomycete isolated from rhizosphere soil of Pinus yunnanensis.</title>
        <authorList>
            <person name="Zhuang X."/>
            <person name="Zhao J."/>
        </authorList>
    </citation>
    <scope>NUCLEOTIDE SEQUENCE [LARGE SCALE GENOMIC DNA]</scope>
    <source>
        <strain evidence="2">jys28</strain>
    </source>
</reference>